<organism evidence="2 3">
    <name type="scientific">Symbiodinium microadriaticum</name>
    <name type="common">Dinoflagellate</name>
    <name type="synonym">Zooxanthella microadriatica</name>
    <dbReference type="NCBI Taxonomy" id="2951"/>
    <lineage>
        <taxon>Eukaryota</taxon>
        <taxon>Sar</taxon>
        <taxon>Alveolata</taxon>
        <taxon>Dinophyceae</taxon>
        <taxon>Suessiales</taxon>
        <taxon>Symbiodiniaceae</taxon>
        <taxon>Symbiodinium</taxon>
    </lineage>
</organism>
<dbReference type="Proteomes" id="UP000186817">
    <property type="component" value="Unassembled WGS sequence"/>
</dbReference>
<feature type="region of interest" description="Disordered" evidence="1">
    <location>
        <begin position="1452"/>
        <end position="1480"/>
    </location>
</feature>
<feature type="compositionally biased region" description="Basic and acidic residues" evidence="1">
    <location>
        <begin position="1745"/>
        <end position="1755"/>
    </location>
</feature>
<feature type="compositionally biased region" description="Basic residues" evidence="1">
    <location>
        <begin position="1732"/>
        <end position="1744"/>
    </location>
</feature>
<feature type="region of interest" description="Disordered" evidence="1">
    <location>
        <begin position="1489"/>
        <end position="1508"/>
    </location>
</feature>
<reference evidence="2 3" key="1">
    <citation type="submission" date="2016-02" db="EMBL/GenBank/DDBJ databases">
        <title>Genome analysis of coral dinoflagellate symbionts highlights evolutionary adaptations to a symbiotic lifestyle.</title>
        <authorList>
            <person name="Aranda M."/>
            <person name="Li Y."/>
            <person name="Liew Y.J."/>
            <person name="Baumgarten S."/>
            <person name="Simakov O."/>
            <person name="Wilson M."/>
            <person name="Piel J."/>
            <person name="Ashoor H."/>
            <person name="Bougouffa S."/>
            <person name="Bajic V.B."/>
            <person name="Ryu T."/>
            <person name="Ravasi T."/>
            <person name="Bayer T."/>
            <person name="Micklem G."/>
            <person name="Kim H."/>
            <person name="Bhak J."/>
            <person name="Lajeunesse T.C."/>
            <person name="Voolstra C.R."/>
        </authorList>
    </citation>
    <scope>NUCLEOTIDE SEQUENCE [LARGE SCALE GENOMIC DNA]</scope>
    <source>
        <strain evidence="2 3">CCMP2467</strain>
    </source>
</reference>
<comment type="caution">
    <text evidence="2">The sequence shown here is derived from an EMBL/GenBank/DDBJ whole genome shotgun (WGS) entry which is preliminary data.</text>
</comment>
<feature type="region of interest" description="Disordered" evidence="1">
    <location>
        <begin position="1544"/>
        <end position="1579"/>
    </location>
</feature>
<proteinExistence type="predicted"/>
<gene>
    <name evidence="2" type="ORF">AK812_SmicGene26449</name>
</gene>
<protein>
    <recommendedName>
        <fullName evidence="4">Reverse transcriptase domain-containing protein</fullName>
    </recommendedName>
</protein>
<evidence type="ECO:0008006" key="4">
    <source>
        <dbReference type="Google" id="ProtNLM"/>
    </source>
</evidence>
<accession>A0A1Q9D9F8</accession>
<feature type="region of interest" description="Disordered" evidence="1">
    <location>
        <begin position="215"/>
        <end position="286"/>
    </location>
</feature>
<keyword evidence="3" id="KW-1185">Reference proteome</keyword>
<evidence type="ECO:0000256" key="1">
    <source>
        <dbReference type="SAM" id="MobiDB-lite"/>
    </source>
</evidence>
<evidence type="ECO:0000313" key="2">
    <source>
        <dbReference type="EMBL" id="OLP91816.1"/>
    </source>
</evidence>
<name>A0A1Q9D9F8_SYMMI</name>
<feature type="region of interest" description="Disordered" evidence="1">
    <location>
        <begin position="1085"/>
        <end position="1123"/>
    </location>
</feature>
<feature type="region of interest" description="Disordered" evidence="1">
    <location>
        <begin position="1"/>
        <end position="23"/>
    </location>
</feature>
<feature type="compositionally biased region" description="Basic and acidic residues" evidence="1">
    <location>
        <begin position="1110"/>
        <end position="1119"/>
    </location>
</feature>
<sequence length="1755" mass="189426">MVRLCLEPGPLGRARPAKQLRPLRPLRSCPPPVATHWHMQHWSVPALRQHTARPDAAATPSSPPPWHVAATHVLSRAARGPAELEALATQAGTSPEDLLCNLLREATAAGATHSPPRGPRHKPPPHLKFRTRGSSVSALAGHPTTRDVGLGRSFGELWERSSPKRAVANRRIYSAELRGPDARVPGPRKRPRWQGVAVPIARRRGDAGRALSIVPFSAGSPSHQRRIWPRNPPPTPHVDGRPGATARPTPHPCHGKRIGEAAHTGPPSGTDAEAHGSTSRKGPACARPNAVAPIARLAARATHRRTSMLLNWCRIRSAQVPAAHTCAMAPQATEEATPRFTPPATPVADEGGACTPNITPPSAIAPLPWQDGCPPSSALGERNSRLYVPLLHAAAGAGNYMADGEAHDARRGISADDEAAAAALARLLDVLIRKTKTSSGTFGHACEALLLLADVPALELLAFAATELANADVPADIVTGVALACLTALRKPAGGVRGIATGDVFRRLVSRALAKTWTHVFDEATRPFQYALQPRAGTDALAAHVCTVLELRDDAVLVSLDGRNAYDTMSVHPSSLPSKPPRRNWSPSCGYWMAKAVSKVTRWPCPLGQHGALLKAAYAIHASDSLLAFLDDLYVLITERARAARDTVPAVSGGAANEETLEVKCLGGIAEADVAHAQNAQNVATLYRPPSEAWAYVLRFAKRRMHTGLHWPTRYQSSRSVPAGACMRLLATDGGCAPSLRSAVEKRELLQAEAHGPGEPPRFIELSDRSMQWAPAPIRHSAGIAAWRPAWVCPRCGEDAGLEGVDVHPQAGDPCDRCGAIQRWTFDRFTSRGELSCSADCVPVALIADAAPFVPHADVGGRFGAEAANWLRLLAGQRASDVQAAMRAAARAAWVARWSGLLAVAAQRAVAASLLELPLAGECNVAGEAPELHEVLADVRWQLPTIGSPQRHDVVLAAEVGRRQEVNDLSARRTALPVAPLRSAGTVNVDGKAMTPPAINPLLTNYSRAVCVAAWCRLKRLDTVDVHDVDLLEAAKVSKVDVLKKKKKKDMQVCMDTARHIARTSLLAKWPQCIAPYQKAKCSRPNRKELKGPVLPGGSGAQLKQDTEDEREKKKKLEVADFCSGGAGGGPRIGASSGDDAAEWELVEAPEEGADEPLPELAPSRAGPPLHLLRRSRLAPRGDWTPEKRIVRAYELGQSDGESALEGGRQRPSEPFPFQNSVYVILYDSSGEWPRVTRSSKRYFEAVKDKTGRWKPGLVSRAFPSLVEAGDDVDLLLLKWPMDSDNLFLAMPLRVCTQGVILAVPMTTIPAEELEEAMDAGEDNLVGPNTVTTVSVQGGDDESELIDVRIVELGMSIRSHLEKKGARTRRPFTAFVANQRILPSIRELNDFVEGWLESAEGRLEDYFTAQEEAAARDPDPGGSAAILAQLQEMQEAMSQRFALLEGRVDHLQAPEGARNRTRAAEPARPSGGEGGKGARGRMEEMLAGVREQVSPAPRREPGRTGETAADIATQALATNLDGDLMTTSTDDLIKIALLKSLKGKGRKSKRLPGLPSWEESSSDSDEKDSGWTSTSRGGRGIEAVERLNAAMKQHPQAYLERMEGKMVRAVGSAELGPTVPLEYVKACPVGKARTAGYCLQGFAQVHKLMLENKPRLARLQTLRMMAALEQFLIDENWSVASRVTGMEEPPWGHWATQDLAAIRRQFVYTRMVEATWVGALINELKEEEWLAKKRMATPKTKAKGSGKDQRSEENV</sequence>
<feature type="region of interest" description="Disordered" evidence="1">
    <location>
        <begin position="1732"/>
        <end position="1755"/>
    </location>
</feature>
<dbReference type="EMBL" id="LSRX01000648">
    <property type="protein sequence ID" value="OLP91816.1"/>
    <property type="molecule type" value="Genomic_DNA"/>
</dbReference>
<dbReference type="OrthoDB" id="7485566at2759"/>
<evidence type="ECO:0000313" key="3">
    <source>
        <dbReference type="Proteomes" id="UP000186817"/>
    </source>
</evidence>